<dbReference type="Proteomes" id="UP001218188">
    <property type="component" value="Unassembled WGS sequence"/>
</dbReference>
<evidence type="ECO:0000313" key="2">
    <source>
        <dbReference type="EMBL" id="KAJ7020497.1"/>
    </source>
</evidence>
<reference evidence="2" key="1">
    <citation type="submission" date="2023-03" db="EMBL/GenBank/DDBJ databases">
        <title>Massive genome expansion in bonnet fungi (Mycena s.s.) driven by repeated elements and novel gene families across ecological guilds.</title>
        <authorList>
            <consortium name="Lawrence Berkeley National Laboratory"/>
            <person name="Harder C.B."/>
            <person name="Miyauchi S."/>
            <person name="Viragh M."/>
            <person name="Kuo A."/>
            <person name="Thoen E."/>
            <person name="Andreopoulos B."/>
            <person name="Lu D."/>
            <person name="Skrede I."/>
            <person name="Drula E."/>
            <person name="Henrissat B."/>
            <person name="Morin E."/>
            <person name="Kohler A."/>
            <person name="Barry K."/>
            <person name="LaButti K."/>
            <person name="Morin E."/>
            <person name="Salamov A."/>
            <person name="Lipzen A."/>
            <person name="Mereny Z."/>
            <person name="Hegedus B."/>
            <person name="Baldrian P."/>
            <person name="Stursova M."/>
            <person name="Weitz H."/>
            <person name="Taylor A."/>
            <person name="Grigoriev I.V."/>
            <person name="Nagy L.G."/>
            <person name="Martin F."/>
            <person name="Kauserud H."/>
        </authorList>
    </citation>
    <scope>NUCLEOTIDE SEQUENCE</scope>
    <source>
        <strain evidence="2">CBHHK200</strain>
    </source>
</reference>
<protein>
    <submittedName>
        <fullName evidence="2">Uncharacterized protein</fullName>
    </submittedName>
</protein>
<feature type="compositionally biased region" description="Low complexity" evidence="1">
    <location>
        <begin position="169"/>
        <end position="183"/>
    </location>
</feature>
<keyword evidence="3" id="KW-1185">Reference proteome</keyword>
<evidence type="ECO:0000313" key="3">
    <source>
        <dbReference type="Proteomes" id="UP001218188"/>
    </source>
</evidence>
<feature type="region of interest" description="Disordered" evidence="1">
    <location>
        <begin position="169"/>
        <end position="198"/>
    </location>
</feature>
<proteinExistence type="predicted"/>
<dbReference type="AlphaFoldDB" id="A0AAD6WPJ6"/>
<accession>A0AAD6WPJ6</accession>
<name>A0AAD6WPJ6_9AGAR</name>
<organism evidence="2 3">
    <name type="scientific">Mycena alexandri</name>
    <dbReference type="NCBI Taxonomy" id="1745969"/>
    <lineage>
        <taxon>Eukaryota</taxon>
        <taxon>Fungi</taxon>
        <taxon>Dikarya</taxon>
        <taxon>Basidiomycota</taxon>
        <taxon>Agaricomycotina</taxon>
        <taxon>Agaricomycetes</taxon>
        <taxon>Agaricomycetidae</taxon>
        <taxon>Agaricales</taxon>
        <taxon>Marasmiineae</taxon>
        <taxon>Mycenaceae</taxon>
        <taxon>Mycena</taxon>
    </lineage>
</organism>
<evidence type="ECO:0000256" key="1">
    <source>
        <dbReference type="SAM" id="MobiDB-lite"/>
    </source>
</evidence>
<sequence length="287" mass="30871">MILDWRQTRCTTARREKMSSPLFSLSCASPAPNSAQCSHDNGCPAGILVRLPHDPLHANVGRETVRSARGCRTQDGVGSEGARAVSGRRDEQDTDEVLLIPPPLVLPFPSLSSLSFACDVFPASVCLVRVRPQDDFIFPMSFPLLLSAQLRPRTFPLIHRQVVVALPPSSTTSPSTMHHTNTSIPSRSTPCAGRKDDVKDTRGGGYKVCTRTSASCIVRSFSALFPSSSPSPSSPSRMRVWVLRGNAEPNSFAPRRGHGRRQRAVGAGLSFLAAPPLFLSAGSKAAD</sequence>
<dbReference type="EMBL" id="JARJCM010000260">
    <property type="protein sequence ID" value="KAJ7020497.1"/>
    <property type="molecule type" value="Genomic_DNA"/>
</dbReference>
<comment type="caution">
    <text evidence="2">The sequence shown here is derived from an EMBL/GenBank/DDBJ whole genome shotgun (WGS) entry which is preliminary data.</text>
</comment>
<gene>
    <name evidence="2" type="ORF">C8F04DRAFT_1403582</name>
</gene>